<organism evidence="2 3">
    <name type="scientific">Lentinula lateritia</name>
    <dbReference type="NCBI Taxonomy" id="40482"/>
    <lineage>
        <taxon>Eukaryota</taxon>
        <taxon>Fungi</taxon>
        <taxon>Dikarya</taxon>
        <taxon>Basidiomycota</taxon>
        <taxon>Agaricomycotina</taxon>
        <taxon>Agaricomycetes</taxon>
        <taxon>Agaricomycetidae</taxon>
        <taxon>Agaricales</taxon>
        <taxon>Marasmiineae</taxon>
        <taxon>Omphalotaceae</taxon>
        <taxon>Lentinula</taxon>
    </lineage>
</organism>
<evidence type="ECO:0000313" key="3">
    <source>
        <dbReference type="Proteomes" id="UP001150238"/>
    </source>
</evidence>
<sequence>MLLGSIRPNLFAGRTGHRQWGTVALMFSRDSCLALSKQGTSAALAGQHQQYPARQAYSTLGGWRSKKYEYEGQHCIDARCSEEYSTLSDVQEFHGAPKTYSYMRDPDCSNEQNTSTRGSSPDYKSFLQSNWYIEGSPVKPCIYPEISNSWSKEKLPPPEEATKDRPDNNPIVACQY</sequence>
<dbReference type="EMBL" id="JANVFS010000023">
    <property type="protein sequence ID" value="KAJ4474653.1"/>
    <property type="molecule type" value="Genomic_DNA"/>
</dbReference>
<feature type="compositionally biased region" description="Basic and acidic residues" evidence="1">
    <location>
        <begin position="151"/>
        <end position="167"/>
    </location>
</feature>
<evidence type="ECO:0000256" key="1">
    <source>
        <dbReference type="SAM" id="MobiDB-lite"/>
    </source>
</evidence>
<name>A0A9W9A510_9AGAR</name>
<feature type="compositionally biased region" description="Polar residues" evidence="1">
    <location>
        <begin position="109"/>
        <end position="119"/>
    </location>
</feature>
<reference evidence="2" key="2">
    <citation type="journal article" date="2023" name="Proc. Natl. Acad. Sci. U.S.A.">
        <title>A global phylogenomic analysis of the shiitake genus Lentinula.</title>
        <authorList>
            <person name="Sierra-Patev S."/>
            <person name="Min B."/>
            <person name="Naranjo-Ortiz M."/>
            <person name="Looney B."/>
            <person name="Konkel Z."/>
            <person name="Slot J.C."/>
            <person name="Sakamoto Y."/>
            <person name="Steenwyk J.L."/>
            <person name="Rokas A."/>
            <person name="Carro J."/>
            <person name="Camarero S."/>
            <person name="Ferreira P."/>
            <person name="Molpeceres G."/>
            <person name="Ruiz-Duenas F.J."/>
            <person name="Serrano A."/>
            <person name="Henrissat B."/>
            <person name="Drula E."/>
            <person name="Hughes K.W."/>
            <person name="Mata J.L."/>
            <person name="Ishikawa N.K."/>
            <person name="Vargas-Isla R."/>
            <person name="Ushijima S."/>
            <person name="Smith C.A."/>
            <person name="Donoghue J."/>
            <person name="Ahrendt S."/>
            <person name="Andreopoulos W."/>
            <person name="He G."/>
            <person name="LaButti K."/>
            <person name="Lipzen A."/>
            <person name="Ng V."/>
            <person name="Riley R."/>
            <person name="Sandor L."/>
            <person name="Barry K."/>
            <person name="Martinez A.T."/>
            <person name="Xiao Y."/>
            <person name="Gibbons J.G."/>
            <person name="Terashima K."/>
            <person name="Grigoriev I.V."/>
            <person name="Hibbett D."/>
        </authorList>
    </citation>
    <scope>NUCLEOTIDE SEQUENCE</scope>
    <source>
        <strain evidence="2">Sp2 HRB7682 ss15</strain>
    </source>
</reference>
<reference evidence="2" key="1">
    <citation type="submission" date="2022-08" db="EMBL/GenBank/DDBJ databases">
        <authorList>
            <consortium name="DOE Joint Genome Institute"/>
            <person name="Min B."/>
            <person name="Riley R."/>
            <person name="Sierra-Patev S."/>
            <person name="Naranjo-Ortiz M."/>
            <person name="Looney B."/>
            <person name="Konkel Z."/>
            <person name="Slot J.C."/>
            <person name="Sakamoto Y."/>
            <person name="Steenwyk J.L."/>
            <person name="Rokas A."/>
            <person name="Carro J."/>
            <person name="Camarero S."/>
            <person name="Ferreira P."/>
            <person name="Molpeceres G."/>
            <person name="Ruiz-Duenas F.J."/>
            <person name="Serrano A."/>
            <person name="Henrissat B."/>
            <person name="Drula E."/>
            <person name="Hughes K.W."/>
            <person name="Mata J.L."/>
            <person name="Ishikawa N.K."/>
            <person name="Vargas-Isla R."/>
            <person name="Ushijima S."/>
            <person name="Smith C.A."/>
            <person name="Ahrendt S."/>
            <person name="Andreopoulos W."/>
            <person name="He G."/>
            <person name="Labutti K."/>
            <person name="Lipzen A."/>
            <person name="Ng V."/>
            <person name="Sandor L."/>
            <person name="Barry K."/>
            <person name="Martinez A.T."/>
            <person name="Xiao Y."/>
            <person name="Gibbons J.G."/>
            <person name="Terashima K."/>
            <person name="Hibbett D.S."/>
            <person name="Grigoriev I.V."/>
        </authorList>
    </citation>
    <scope>NUCLEOTIDE SEQUENCE</scope>
    <source>
        <strain evidence="2">Sp2 HRB7682 ss15</strain>
    </source>
</reference>
<protein>
    <submittedName>
        <fullName evidence="2">Uncharacterized protein</fullName>
    </submittedName>
</protein>
<feature type="region of interest" description="Disordered" evidence="1">
    <location>
        <begin position="149"/>
        <end position="176"/>
    </location>
</feature>
<dbReference type="AlphaFoldDB" id="A0A9W9A510"/>
<comment type="caution">
    <text evidence="2">The sequence shown here is derived from an EMBL/GenBank/DDBJ whole genome shotgun (WGS) entry which is preliminary data.</text>
</comment>
<dbReference type="Proteomes" id="UP001150238">
    <property type="component" value="Unassembled WGS sequence"/>
</dbReference>
<evidence type="ECO:0000313" key="2">
    <source>
        <dbReference type="EMBL" id="KAJ4474653.1"/>
    </source>
</evidence>
<accession>A0A9W9A510</accession>
<gene>
    <name evidence="2" type="ORF">C8J55DRAFT_490578</name>
</gene>
<proteinExistence type="predicted"/>
<feature type="region of interest" description="Disordered" evidence="1">
    <location>
        <begin position="102"/>
        <end position="121"/>
    </location>
</feature>